<comment type="caution">
    <text evidence="1">The sequence shown here is derived from an EMBL/GenBank/DDBJ whole genome shotgun (WGS) entry which is preliminary data.</text>
</comment>
<gene>
    <name evidence="1" type="ORF">NJT12_15470</name>
</gene>
<name>A0ABT4WEJ7_9FLAO</name>
<dbReference type="RefSeq" id="WP_271336825.1">
    <property type="nucleotide sequence ID" value="NZ_JAMZNK010000027.1"/>
</dbReference>
<evidence type="ECO:0000313" key="2">
    <source>
        <dbReference type="Proteomes" id="UP001212170"/>
    </source>
</evidence>
<protein>
    <recommendedName>
        <fullName evidence="3">Outer membrane protein beta-barrel domain-containing protein</fullName>
    </recommendedName>
</protein>
<evidence type="ECO:0008006" key="3">
    <source>
        <dbReference type="Google" id="ProtNLM"/>
    </source>
</evidence>
<accession>A0ABT4WEJ7</accession>
<reference evidence="1 2" key="1">
    <citation type="journal article" date="2023" name="Chemosphere">
        <title>Whole genome analysis of Flavobacterium aziz-sancarii sp. nov., isolated from Ardley Island (Antarctica), revealed a rich resistome and bioremediation potential.</title>
        <authorList>
            <person name="Otur C."/>
            <person name="Okay S."/>
            <person name="Kurt-Kizildogan A."/>
        </authorList>
    </citation>
    <scope>NUCLEOTIDE SEQUENCE [LARGE SCALE GENOMIC DNA]</scope>
    <source>
        <strain evidence="1 2">AC</strain>
    </source>
</reference>
<dbReference type="Proteomes" id="UP001212170">
    <property type="component" value="Unassembled WGS sequence"/>
</dbReference>
<dbReference type="EMBL" id="JAMZNK010000027">
    <property type="protein sequence ID" value="MDA6071014.1"/>
    <property type="molecule type" value="Genomic_DNA"/>
</dbReference>
<sequence>MKNTYTICFMLFFILKISAQQEGLTFGISGGINRTSLTGKNIDNLSSNGSQKSITGQIIGITIDNKTSKYFGLKHELFYSRQLMTIKIDDGINPEFSSKFKRQYIDIFPVSPTFYYRGNLFMAMAQLQKITARKWMPDL</sequence>
<evidence type="ECO:0000313" key="1">
    <source>
        <dbReference type="EMBL" id="MDA6071014.1"/>
    </source>
</evidence>
<organism evidence="1 2">
    <name type="scientific">Flavobacterium azizsancarii</name>
    <dbReference type="NCBI Taxonomy" id="2961580"/>
    <lineage>
        <taxon>Bacteria</taxon>
        <taxon>Pseudomonadati</taxon>
        <taxon>Bacteroidota</taxon>
        <taxon>Flavobacteriia</taxon>
        <taxon>Flavobacteriales</taxon>
        <taxon>Flavobacteriaceae</taxon>
        <taxon>Flavobacterium</taxon>
    </lineage>
</organism>
<proteinExistence type="predicted"/>
<keyword evidence="2" id="KW-1185">Reference proteome</keyword>